<dbReference type="KEGG" id="fra:Francci3_3438"/>
<feature type="compositionally biased region" description="Low complexity" evidence="1">
    <location>
        <begin position="439"/>
        <end position="451"/>
    </location>
</feature>
<keyword evidence="3" id="KW-1185">Reference proteome</keyword>
<dbReference type="Proteomes" id="UP000001937">
    <property type="component" value="Chromosome"/>
</dbReference>
<dbReference type="HOGENOM" id="CLU_551810_0_0_11"/>
<organism evidence="2 3">
    <name type="scientific">Frankia casuarinae (strain DSM 45818 / CECT 9043 / HFP020203 / CcI3)</name>
    <dbReference type="NCBI Taxonomy" id="106370"/>
    <lineage>
        <taxon>Bacteria</taxon>
        <taxon>Bacillati</taxon>
        <taxon>Actinomycetota</taxon>
        <taxon>Actinomycetes</taxon>
        <taxon>Frankiales</taxon>
        <taxon>Frankiaceae</taxon>
        <taxon>Frankia</taxon>
    </lineage>
</organism>
<accession>Q2J7F0</accession>
<reference evidence="2 3" key="1">
    <citation type="journal article" date="2007" name="Genome Res.">
        <title>Genome characteristics of facultatively symbiotic Frankia sp. strains reflect host range and host plant biogeography.</title>
        <authorList>
            <person name="Normand P."/>
            <person name="Lapierre P."/>
            <person name="Tisa L.S."/>
            <person name="Gogarten J.P."/>
            <person name="Alloisio N."/>
            <person name="Bagnarol E."/>
            <person name="Bassi C.A."/>
            <person name="Berry A.M."/>
            <person name="Bickhart D.M."/>
            <person name="Choisne N."/>
            <person name="Couloux A."/>
            <person name="Cournoyer B."/>
            <person name="Cruveiller S."/>
            <person name="Daubin V."/>
            <person name="Demange N."/>
            <person name="Francino M.P."/>
            <person name="Goltsman E."/>
            <person name="Huang Y."/>
            <person name="Kopp O.R."/>
            <person name="Labarre L."/>
            <person name="Lapidus A."/>
            <person name="Lavire C."/>
            <person name="Marechal J."/>
            <person name="Martinez M."/>
            <person name="Mastronunzio J.E."/>
            <person name="Mullin B.C."/>
            <person name="Niemann J."/>
            <person name="Pujic P."/>
            <person name="Rawnsley T."/>
            <person name="Rouy Z."/>
            <person name="Schenowitz C."/>
            <person name="Sellstedt A."/>
            <person name="Tavares F."/>
            <person name="Tomkins J.P."/>
            <person name="Vallenet D."/>
            <person name="Valverde C."/>
            <person name="Wall L.G."/>
            <person name="Wang Y."/>
            <person name="Medigue C."/>
            <person name="Benson D.R."/>
        </authorList>
    </citation>
    <scope>NUCLEOTIDE SEQUENCE [LARGE SCALE GENOMIC DNA]</scope>
    <source>
        <strain evidence="3">DSM 45818 / CECT 9043 / CcI3</strain>
    </source>
</reference>
<evidence type="ECO:0000313" key="3">
    <source>
        <dbReference type="Proteomes" id="UP000001937"/>
    </source>
</evidence>
<dbReference type="AlphaFoldDB" id="Q2J7F0"/>
<protein>
    <submittedName>
        <fullName evidence="2">Uncharacterized protein</fullName>
    </submittedName>
</protein>
<dbReference type="EMBL" id="CP000249">
    <property type="protein sequence ID" value="ABD12792.1"/>
    <property type="molecule type" value="Genomic_DNA"/>
</dbReference>
<dbReference type="RefSeq" id="WP_011437817.1">
    <property type="nucleotide sequence ID" value="NC_007777.1"/>
</dbReference>
<name>Q2J7F0_FRACC</name>
<proteinExistence type="predicted"/>
<sequence>MPLASARLLVALLLHEQHRVEPAGVPLRYPSPPPAERHLIGAATALAAGRAKGALRELRQSEHDPTDPDHMAAHEALYLAALALDLNWSPDDVGVVRAWATRTFAPPPAGLAKPAGPSRTMTDAPLIAWTTQVISRQRHALLEPTTAVICVLGAAIIPGIRVARAQLALTGLRVDHRETGRRHEPGPHHIPHRMSYRLPRHVVVHGHGADPPRAARTADPAGTLVMQALATADLFVTHLDELPVPQAAAYARILRADLLFRANQEAEAGMALDAVEAGAGSDHATLAHAALVRGDWAGFPDGGAQTLGRRPGGSRVIRSRTAYPERAEELWQRALTAYGRAGSEGGRAAGLLRLAGAPTAAGRPILRRARIDEAARRARTAGNEALTWLARVQSQAEQAVAGEPSAAGLRAMMTALADWSRLEGSTSYGRGLGRLLIDAGTAGDPDTGTAGDSDDVEAADREDPGRRPVRIAARGRVAESTAGNRGRSGTGRSA</sequence>
<feature type="region of interest" description="Disordered" evidence="1">
    <location>
        <begin position="439"/>
        <end position="494"/>
    </location>
</feature>
<evidence type="ECO:0000256" key="1">
    <source>
        <dbReference type="SAM" id="MobiDB-lite"/>
    </source>
</evidence>
<dbReference type="OrthoDB" id="3218519at2"/>
<evidence type="ECO:0000313" key="2">
    <source>
        <dbReference type="EMBL" id="ABD12792.1"/>
    </source>
</evidence>
<gene>
    <name evidence="2" type="ordered locus">Francci3_3438</name>
</gene>